<dbReference type="PROSITE" id="PS51007">
    <property type="entry name" value="CYTC"/>
    <property type="match status" value="1"/>
</dbReference>
<dbReference type="EMBL" id="BARS01004655">
    <property type="protein sequence ID" value="GAF81590.1"/>
    <property type="molecule type" value="Genomic_DNA"/>
</dbReference>
<evidence type="ECO:0000256" key="1">
    <source>
        <dbReference type="ARBA" id="ARBA00022617"/>
    </source>
</evidence>
<dbReference type="Pfam" id="PF13442">
    <property type="entry name" value="Cytochrome_CBB3"/>
    <property type="match status" value="1"/>
</dbReference>
<dbReference type="InterPro" id="IPR036909">
    <property type="entry name" value="Cyt_c-like_dom_sf"/>
</dbReference>
<dbReference type="AlphaFoldDB" id="X0TZK6"/>
<evidence type="ECO:0000313" key="5">
    <source>
        <dbReference type="EMBL" id="GAF81590.1"/>
    </source>
</evidence>
<keyword evidence="1" id="KW-0349">Heme</keyword>
<feature type="domain" description="Cytochrome c" evidence="4">
    <location>
        <begin position="28"/>
        <end position="106"/>
    </location>
</feature>
<dbReference type="SUPFAM" id="SSF46626">
    <property type="entry name" value="Cytochrome c"/>
    <property type="match status" value="1"/>
</dbReference>
<comment type="caution">
    <text evidence="5">The sequence shown here is derived from an EMBL/GenBank/DDBJ whole genome shotgun (WGS) entry which is preliminary data.</text>
</comment>
<accession>X0TZK6</accession>
<dbReference type="InterPro" id="IPR009056">
    <property type="entry name" value="Cyt_c-like_dom"/>
</dbReference>
<evidence type="ECO:0000259" key="4">
    <source>
        <dbReference type="PROSITE" id="PS51007"/>
    </source>
</evidence>
<protein>
    <recommendedName>
        <fullName evidence="4">Cytochrome c domain-containing protein</fullName>
    </recommendedName>
</protein>
<reference evidence="5" key="1">
    <citation type="journal article" date="2014" name="Front. Microbiol.">
        <title>High frequency of phylogenetically diverse reductive dehalogenase-homologous genes in deep subseafloor sedimentary metagenomes.</title>
        <authorList>
            <person name="Kawai M."/>
            <person name="Futagami T."/>
            <person name="Toyoda A."/>
            <person name="Takaki Y."/>
            <person name="Nishi S."/>
            <person name="Hori S."/>
            <person name="Arai W."/>
            <person name="Tsubouchi T."/>
            <person name="Morono Y."/>
            <person name="Uchiyama I."/>
            <person name="Ito T."/>
            <person name="Fujiyama A."/>
            <person name="Inagaki F."/>
            <person name="Takami H."/>
        </authorList>
    </citation>
    <scope>NUCLEOTIDE SEQUENCE</scope>
    <source>
        <strain evidence="5">Expedition CK06-06</strain>
    </source>
</reference>
<dbReference type="Gene3D" id="1.10.760.10">
    <property type="entry name" value="Cytochrome c-like domain"/>
    <property type="match status" value="1"/>
</dbReference>
<keyword evidence="2" id="KW-0479">Metal-binding</keyword>
<evidence type="ECO:0000256" key="3">
    <source>
        <dbReference type="ARBA" id="ARBA00023004"/>
    </source>
</evidence>
<dbReference type="GO" id="GO:0009055">
    <property type="term" value="F:electron transfer activity"/>
    <property type="evidence" value="ECO:0007669"/>
    <property type="project" value="InterPro"/>
</dbReference>
<gene>
    <name evidence="5" type="ORF">S01H1_09111</name>
</gene>
<keyword evidence="3" id="KW-0408">Iron</keyword>
<dbReference type="GO" id="GO:0020037">
    <property type="term" value="F:heme binding"/>
    <property type="evidence" value="ECO:0007669"/>
    <property type="project" value="InterPro"/>
</dbReference>
<proteinExistence type="predicted"/>
<organism evidence="5">
    <name type="scientific">marine sediment metagenome</name>
    <dbReference type="NCBI Taxonomy" id="412755"/>
    <lineage>
        <taxon>unclassified sequences</taxon>
        <taxon>metagenomes</taxon>
        <taxon>ecological metagenomes</taxon>
    </lineage>
</organism>
<dbReference type="GO" id="GO:0046872">
    <property type="term" value="F:metal ion binding"/>
    <property type="evidence" value="ECO:0007669"/>
    <property type="project" value="UniProtKB-KW"/>
</dbReference>
<sequence>MFRREVFALVATFMASAQAFAGGTIEPGRAQELERLVRHDCGSCHGMTLKGGLGPNIRAQRLVGASVEALTEIILNGVANTPMPPWRSLLSEKEARWVAEYLLREGAQ</sequence>
<name>X0TZK6_9ZZZZ</name>
<evidence type="ECO:0000256" key="2">
    <source>
        <dbReference type="ARBA" id="ARBA00022723"/>
    </source>
</evidence>